<dbReference type="Pfam" id="PF02995">
    <property type="entry name" value="DUF229"/>
    <property type="match status" value="1"/>
</dbReference>
<dbReference type="AlphaFoldDB" id="A0A9W8CMJ6"/>
<reference evidence="2" key="1">
    <citation type="submission" date="2022-07" db="EMBL/GenBank/DDBJ databases">
        <title>Phylogenomic reconstructions and comparative analyses of Kickxellomycotina fungi.</title>
        <authorList>
            <person name="Reynolds N.K."/>
            <person name="Stajich J.E."/>
            <person name="Barry K."/>
            <person name="Grigoriev I.V."/>
            <person name="Crous P."/>
            <person name="Smith M.E."/>
        </authorList>
    </citation>
    <scope>NUCLEOTIDE SEQUENCE</scope>
    <source>
        <strain evidence="2">NBRC 105413</strain>
    </source>
</reference>
<protein>
    <recommendedName>
        <fullName evidence="4">DUF229 domain-containing protein</fullName>
    </recommendedName>
</protein>
<dbReference type="SUPFAM" id="SSF53649">
    <property type="entry name" value="Alkaline phosphatase-like"/>
    <property type="match status" value="1"/>
</dbReference>
<feature type="transmembrane region" description="Helical" evidence="1">
    <location>
        <begin position="103"/>
        <end position="123"/>
    </location>
</feature>
<evidence type="ECO:0008006" key="4">
    <source>
        <dbReference type="Google" id="ProtNLM"/>
    </source>
</evidence>
<dbReference type="Proteomes" id="UP001145021">
    <property type="component" value="Unassembled WGS sequence"/>
</dbReference>
<feature type="transmembrane region" description="Helical" evidence="1">
    <location>
        <begin position="130"/>
        <end position="152"/>
    </location>
</feature>
<evidence type="ECO:0000313" key="3">
    <source>
        <dbReference type="Proteomes" id="UP001145021"/>
    </source>
</evidence>
<dbReference type="PANTHER" id="PTHR10974">
    <property type="entry name" value="FI08016P-RELATED"/>
    <property type="match status" value="1"/>
</dbReference>
<dbReference type="EMBL" id="JANBOH010000017">
    <property type="protein sequence ID" value="KAJ1647869.1"/>
    <property type="molecule type" value="Genomic_DNA"/>
</dbReference>
<comment type="caution">
    <text evidence="2">The sequence shown here is derived from an EMBL/GenBank/DDBJ whole genome shotgun (WGS) entry which is preliminary data.</text>
</comment>
<dbReference type="Gene3D" id="3.40.720.10">
    <property type="entry name" value="Alkaline Phosphatase, subunit A"/>
    <property type="match status" value="1"/>
</dbReference>
<evidence type="ECO:0000313" key="2">
    <source>
        <dbReference type="EMBL" id="KAJ1647869.1"/>
    </source>
</evidence>
<dbReference type="PANTHER" id="PTHR10974:SF1">
    <property type="entry name" value="FI08016P-RELATED"/>
    <property type="match status" value="1"/>
</dbReference>
<dbReference type="InterPro" id="IPR004245">
    <property type="entry name" value="DUF229"/>
</dbReference>
<gene>
    <name evidence="2" type="ORF">LPJ64_000753</name>
</gene>
<evidence type="ECO:0000256" key="1">
    <source>
        <dbReference type="SAM" id="Phobius"/>
    </source>
</evidence>
<proteinExistence type="predicted"/>
<sequence>MPARITSFNALAFFCLTCIWVVSYKRSLQGGDLLFISNNLGLLGGEILVSVLSLTAIVTMLYTRKLRRTMRRNMAVLLLVIATALYMYDHGERFEEHGFYNVLIFLAIFIPLNVVIATTYVLFLTIPNFIVILLLSLAGLAFGVTLSLQHYIAVFDQGMFGKLQNIPGECKWQGNNYPLVDLLPAGSQNFWAGSMSCKPSGNEIKAEFDAQGYLTASCSTGDAITVDILPDTRKWALKDKSKWQVFNHRVLDAIIKRNYTRPMLVDESIQAVVVRCGAQSKIVTRVSPPPSRIREFVPPADTDTRPERLRSKITGKRLNVIFLFVDAVSHRQFYRRLEKTAKVLKTLHQPGKTHLTELYRYHSLGVSTDNSTKAMYVGAINPGKTNPLPIWAYYRDRGYVTARVETSCEDWSTTYISQYHRSKNYSIGERSLDYELSSPFCMPEFYPAAGNSFGNFKGPFSIIARCLYGRHVHEYGFEYVDRLRHELRSVEKSKRRPYMLMLNLMEGHEGTGEVLRTLDSRLSIFLEDLRSSGELEDTALFLLSDHGLHMGLNFAFLNSGQIEHKNPFFSMVLPAWLHEQVGSKGRQGLRLNEQRLTTPLETHFTLKTFANWPAYSDDDFERSLFSAVPAGRTCEQAGIGSRICKCKA</sequence>
<keyword evidence="1" id="KW-1133">Transmembrane helix</keyword>
<name>A0A9W8CMJ6_9FUNG</name>
<feature type="transmembrane region" description="Helical" evidence="1">
    <location>
        <begin position="40"/>
        <end position="62"/>
    </location>
</feature>
<keyword evidence="1" id="KW-0472">Membrane</keyword>
<feature type="transmembrane region" description="Helical" evidence="1">
    <location>
        <begin position="74"/>
        <end position="91"/>
    </location>
</feature>
<keyword evidence="3" id="KW-1185">Reference proteome</keyword>
<organism evidence="2 3">
    <name type="scientific">Coemansia asiatica</name>
    <dbReference type="NCBI Taxonomy" id="1052880"/>
    <lineage>
        <taxon>Eukaryota</taxon>
        <taxon>Fungi</taxon>
        <taxon>Fungi incertae sedis</taxon>
        <taxon>Zoopagomycota</taxon>
        <taxon>Kickxellomycotina</taxon>
        <taxon>Kickxellomycetes</taxon>
        <taxon>Kickxellales</taxon>
        <taxon>Kickxellaceae</taxon>
        <taxon>Coemansia</taxon>
    </lineage>
</organism>
<dbReference type="GO" id="GO:0005615">
    <property type="term" value="C:extracellular space"/>
    <property type="evidence" value="ECO:0007669"/>
    <property type="project" value="TreeGrafter"/>
</dbReference>
<dbReference type="InterPro" id="IPR017850">
    <property type="entry name" value="Alkaline_phosphatase_core_sf"/>
</dbReference>
<accession>A0A9W8CMJ6</accession>
<keyword evidence="1" id="KW-0812">Transmembrane</keyword>